<organism evidence="1 2">
    <name type="scientific">Niastella caeni</name>
    <dbReference type="NCBI Taxonomy" id="2569763"/>
    <lineage>
        <taxon>Bacteria</taxon>
        <taxon>Pseudomonadati</taxon>
        <taxon>Bacteroidota</taxon>
        <taxon>Chitinophagia</taxon>
        <taxon>Chitinophagales</taxon>
        <taxon>Chitinophagaceae</taxon>
        <taxon>Niastella</taxon>
    </lineage>
</organism>
<dbReference type="RefSeq" id="WP_136575207.1">
    <property type="nucleotide sequence ID" value="NZ_STFF01000001.1"/>
</dbReference>
<keyword evidence="2" id="KW-1185">Reference proteome</keyword>
<accession>A0A4S8I290</accession>
<protein>
    <submittedName>
        <fullName evidence="1">DUF4403 family protein</fullName>
    </submittedName>
</protein>
<reference evidence="1 2" key="1">
    <citation type="submission" date="2019-04" db="EMBL/GenBank/DDBJ databases">
        <title>Niastella caeni sp. nov., isolated from activated sludge.</title>
        <authorList>
            <person name="Sheng M."/>
        </authorList>
    </citation>
    <scope>NUCLEOTIDE SEQUENCE [LARGE SCALE GENOMIC DNA]</scope>
    <source>
        <strain evidence="1 2">HX-2-15</strain>
    </source>
</reference>
<evidence type="ECO:0000313" key="2">
    <source>
        <dbReference type="Proteomes" id="UP000306918"/>
    </source>
</evidence>
<dbReference type="Proteomes" id="UP000306918">
    <property type="component" value="Unassembled WGS sequence"/>
</dbReference>
<dbReference type="Pfam" id="PF14356">
    <property type="entry name" value="DUF4403"/>
    <property type="match status" value="1"/>
</dbReference>
<comment type="caution">
    <text evidence="1">The sequence shown here is derived from an EMBL/GenBank/DDBJ whole genome shotgun (WGS) entry which is preliminary data.</text>
</comment>
<gene>
    <name evidence="1" type="ORF">FAM09_00950</name>
</gene>
<name>A0A4S8I290_9BACT</name>
<evidence type="ECO:0000313" key="1">
    <source>
        <dbReference type="EMBL" id="THU40714.1"/>
    </source>
</evidence>
<dbReference type="OrthoDB" id="617059at2"/>
<dbReference type="InterPro" id="IPR025515">
    <property type="entry name" value="DUF4403"/>
</dbReference>
<sequence>MKHIFGILPVVALLICITACNSSKKVTIQPTTETPARLLPALPSSQINIPFKIYMRPLLAIMDSGTAREFTNDKWPNYTQSGCDFRYKFRFVRSNFVFGCVNNKVTIGFRGNYQIAGSKAVCAFDKQVSPWVSGSCGFGNEALRRVDLNISSNLTLLPNHQVLTATKLDKLNPLDKCEVTLMQNDMTGEIMDSIKASIESYCSSFDKFVQTLNNNEMLRQWRSGGSRVMPISTYGFLNLNPSMLRVSKFNVFRDTLYFSIGYSGQPKFSSDSLRLVTRAALPPISNSDYTAGISTYLDAVYQYSFFNKLMNDSLVNKPFEVEGRTFVIKDVNISGTNDGKIQVDVSFTGNRKGVLHLKGTPILDAEKQVLSMPDISFAVDTKDMMINIAKALFRKKIMKQLANQSVLDIAALIEKNKAAIEARLNQTVTPWMSTTGTFQQFRLVGLLPQKDYIQVQAYIRGTLMIIGQPPASMLAGGKK</sequence>
<proteinExistence type="predicted"/>
<dbReference type="EMBL" id="STFF01000001">
    <property type="protein sequence ID" value="THU40714.1"/>
    <property type="molecule type" value="Genomic_DNA"/>
</dbReference>
<dbReference type="AlphaFoldDB" id="A0A4S8I290"/>